<proteinExistence type="predicted"/>
<dbReference type="AlphaFoldDB" id="A0A565CFS9"/>
<sequence length="103" mass="11859">MDVSSVNCSSKYDRSKRVSSIESQKYDELNEKYNQLLKQNYKRVQLCENGADLVFCQEFAGERTNELQEMSYVRAHTGVQNQGFLQKEFVQNAGFTGSPVFSR</sequence>
<accession>A0A565CFS9</accession>
<dbReference type="EMBL" id="CABITT030000007">
    <property type="protein sequence ID" value="VVB12454.1"/>
    <property type="molecule type" value="Genomic_DNA"/>
</dbReference>
<comment type="caution">
    <text evidence="1">The sequence shown here is derived from an EMBL/GenBank/DDBJ whole genome shotgun (WGS) entry which is preliminary data.</text>
</comment>
<evidence type="ECO:0000313" key="1">
    <source>
        <dbReference type="EMBL" id="VVB12454.1"/>
    </source>
</evidence>
<reference evidence="1" key="1">
    <citation type="submission" date="2019-07" db="EMBL/GenBank/DDBJ databases">
        <authorList>
            <person name="Dittberner H."/>
        </authorList>
    </citation>
    <scope>NUCLEOTIDE SEQUENCE [LARGE SCALE GENOMIC DNA]</scope>
</reference>
<dbReference type="Proteomes" id="UP000489600">
    <property type="component" value="Unassembled WGS sequence"/>
</dbReference>
<gene>
    <name evidence="1" type="ORF">ANE_LOCUS22898</name>
</gene>
<name>A0A565CFS9_9BRAS</name>
<organism evidence="1 2">
    <name type="scientific">Arabis nemorensis</name>
    <dbReference type="NCBI Taxonomy" id="586526"/>
    <lineage>
        <taxon>Eukaryota</taxon>
        <taxon>Viridiplantae</taxon>
        <taxon>Streptophyta</taxon>
        <taxon>Embryophyta</taxon>
        <taxon>Tracheophyta</taxon>
        <taxon>Spermatophyta</taxon>
        <taxon>Magnoliopsida</taxon>
        <taxon>eudicotyledons</taxon>
        <taxon>Gunneridae</taxon>
        <taxon>Pentapetalae</taxon>
        <taxon>rosids</taxon>
        <taxon>malvids</taxon>
        <taxon>Brassicales</taxon>
        <taxon>Brassicaceae</taxon>
        <taxon>Arabideae</taxon>
        <taxon>Arabis</taxon>
    </lineage>
</organism>
<keyword evidence="2" id="KW-1185">Reference proteome</keyword>
<evidence type="ECO:0000313" key="2">
    <source>
        <dbReference type="Proteomes" id="UP000489600"/>
    </source>
</evidence>
<protein>
    <submittedName>
        <fullName evidence="1">Uncharacterized protein</fullName>
    </submittedName>
</protein>